<reference evidence="1 2" key="1">
    <citation type="journal article" date="2015" name="Int. J. Syst. Evol. Microbiol.">
        <title>Methanoculleus sediminis sp. nov., a methanogen from sediments near a submarine mud volcano.</title>
        <authorList>
            <person name="Chen S.C."/>
            <person name="Chen M.F."/>
            <person name="Lai M.C."/>
            <person name="Weng C.Y."/>
            <person name="Wu S.Y."/>
            <person name="Lin S."/>
            <person name="Yang T.F."/>
            <person name="Chen P.C."/>
        </authorList>
    </citation>
    <scope>NUCLEOTIDE SEQUENCE [LARGE SCALE GENOMIC DNA]</scope>
    <source>
        <strain evidence="1 2">S3Fa</strain>
    </source>
</reference>
<accession>A0A0H1QZY9</accession>
<protein>
    <submittedName>
        <fullName evidence="1">Uncharacterized protein</fullName>
    </submittedName>
</protein>
<dbReference type="AlphaFoldDB" id="A0A0H1QZY9"/>
<evidence type="ECO:0000313" key="1">
    <source>
        <dbReference type="EMBL" id="KLK88490.1"/>
    </source>
</evidence>
<proteinExistence type="predicted"/>
<keyword evidence="2" id="KW-1185">Reference proteome</keyword>
<name>A0A0H1QZY9_9EURY</name>
<evidence type="ECO:0000313" key="2">
    <source>
        <dbReference type="Proteomes" id="UP000035301"/>
    </source>
</evidence>
<comment type="caution">
    <text evidence="1">The sequence shown here is derived from an EMBL/GenBank/DDBJ whole genome shotgun (WGS) entry which is preliminary data.</text>
</comment>
<organism evidence="1 2">
    <name type="scientific">Methanoculleus sediminis</name>
    <dbReference type="NCBI Taxonomy" id="1550566"/>
    <lineage>
        <taxon>Archaea</taxon>
        <taxon>Methanobacteriati</taxon>
        <taxon>Methanobacteriota</taxon>
        <taxon>Stenosarchaea group</taxon>
        <taxon>Methanomicrobia</taxon>
        <taxon>Methanomicrobiales</taxon>
        <taxon>Methanomicrobiaceae</taxon>
        <taxon>Methanoculleus</taxon>
    </lineage>
</organism>
<dbReference type="Proteomes" id="UP000035301">
    <property type="component" value="Unassembled WGS sequence"/>
</dbReference>
<sequence>MCGFHDKNNTEVHYKEIHKLDTRFKIACRWIEYISSSACARSKKVFFNILGINLTKLNLDQFGTDSDRVLTIYNRFYRTALLGGLKYFFKNYGTIAIHKIYHDDGSQKNHKYCPWHSIYKINIRTEHITILDYEIEFINSDHRKSNMDESQFIQLVDILLGAVYSCLHSDPKRKYQKRKIGYLFKPTLETLLDRRKHESHGAMIGSYYQSYYYRTYQVTFFPCEKMDIDRLQQRFDFDHLTEDQPLERDYFYYERPIVVSDPDQSDLSNWF</sequence>
<dbReference type="EMBL" id="JXOJ01000002">
    <property type="protein sequence ID" value="KLK88490.1"/>
    <property type="molecule type" value="Genomic_DNA"/>
</dbReference>
<gene>
    <name evidence="1" type="ORF">SZ63_05605</name>
</gene>
<dbReference type="PATRIC" id="fig|1550566.3.peg.1205"/>